<accession>A0A1E8FD89</accession>
<keyword evidence="1" id="KW-0812">Transmembrane</keyword>
<evidence type="ECO:0000256" key="2">
    <source>
        <dbReference type="SAM" id="SignalP"/>
    </source>
</evidence>
<sequence length="213" mass="22616">MKKFVLALVVALFACGQANASFISTVTGADMAGMEVTVTFEDNSSETLVWQTFTQDPSVDYLEGFSGGVQSNNWSLVQAGDSIGNFVGYPLGLWTLTNQSDQGILSVFINAIAGNVVFDILFGDDSANGSSDGRPFLAMDPMNASFGSNYQDETFGTMLLSNRGDVILAGGSRTLFLVDTDKIASDVSTPGNMGILLLALGSLFAARRRTKLF</sequence>
<dbReference type="Proteomes" id="UP000176037">
    <property type="component" value="Unassembled WGS sequence"/>
</dbReference>
<keyword evidence="2" id="KW-0732">Signal</keyword>
<name>A0A1E8FD89_9ALTE</name>
<reference evidence="3 4" key="1">
    <citation type="submission" date="2016-09" db="EMBL/GenBank/DDBJ databases">
        <title>Alteromonas lipolytica, a new species isolated from sea water.</title>
        <authorList>
            <person name="Wu Y.-H."/>
            <person name="Cheng H."/>
            <person name="Xu X.-W."/>
        </authorList>
    </citation>
    <scope>NUCLEOTIDE SEQUENCE [LARGE SCALE GENOMIC DNA]</scope>
    <source>
        <strain evidence="3 4">JW12</strain>
    </source>
</reference>
<comment type="caution">
    <text evidence="3">The sequence shown here is derived from an EMBL/GenBank/DDBJ whole genome shotgun (WGS) entry which is preliminary data.</text>
</comment>
<gene>
    <name evidence="3" type="ORF">BFC17_20140</name>
</gene>
<keyword evidence="4" id="KW-1185">Reference proteome</keyword>
<proteinExistence type="predicted"/>
<protein>
    <recommendedName>
        <fullName evidence="5">PEP-CTERM protein-sorting domain-containing protein</fullName>
    </recommendedName>
</protein>
<dbReference type="EMBL" id="MJIC01000014">
    <property type="protein sequence ID" value="OFI33879.1"/>
    <property type="molecule type" value="Genomic_DNA"/>
</dbReference>
<feature type="signal peptide" evidence="2">
    <location>
        <begin position="1"/>
        <end position="20"/>
    </location>
</feature>
<dbReference type="PROSITE" id="PS51257">
    <property type="entry name" value="PROKAR_LIPOPROTEIN"/>
    <property type="match status" value="1"/>
</dbReference>
<evidence type="ECO:0000313" key="3">
    <source>
        <dbReference type="EMBL" id="OFI33879.1"/>
    </source>
</evidence>
<dbReference type="RefSeq" id="WP_070176806.1">
    <property type="nucleotide sequence ID" value="NZ_BMJR01000003.1"/>
</dbReference>
<keyword evidence="1" id="KW-0472">Membrane</keyword>
<evidence type="ECO:0000256" key="1">
    <source>
        <dbReference type="SAM" id="Phobius"/>
    </source>
</evidence>
<dbReference type="STRING" id="1856405.BFC17_20140"/>
<organism evidence="3 4">
    <name type="scientific">Alteromonas lipolytica</name>
    <dbReference type="NCBI Taxonomy" id="1856405"/>
    <lineage>
        <taxon>Bacteria</taxon>
        <taxon>Pseudomonadati</taxon>
        <taxon>Pseudomonadota</taxon>
        <taxon>Gammaproteobacteria</taxon>
        <taxon>Alteromonadales</taxon>
        <taxon>Alteromonadaceae</taxon>
        <taxon>Alteromonas/Salinimonas group</taxon>
        <taxon>Alteromonas</taxon>
    </lineage>
</organism>
<dbReference type="OrthoDB" id="6387825at2"/>
<dbReference type="AlphaFoldDB" id="A0A1E8FD89"/>
<feature type="transmembrane region" description="Helical" evidence="1">
    <location>
        <begin position="187"/>
        <end position="206"/>
    </location>
</feature>
<keyword evidence="1" id="KW-1133">Transmembrane helix</keyword>
<evidence type="ECO:0008006" key="5">
    <source>
        <dbReference type="Google" id="ProtNLM"/>
    </source>
</evidence>
<evidence type="ECO:0000313" key="4">
    <source>
        <dbReference type="Proteomes" id="UP000176037"/>
    </source>
</evidence>
<feature type="chain" id="PRO_5009214156" description="PEP-CTERM protein-sorting domain-containing protein" evidence="2">
    <location>
        <begin position="21"/>
        <end position="213"/>
    </location>
</feature>